<dbReference type="AlphaFoldDB" id="A0A8K0IGZ5"/>
<proteinExistence type="predicted"/>
<feature type="compositionally biased region" description="Basic residues" evidence="1">
    <location>
        <begin position="162"/>
        <end position="176"/>
    </location>
</feature>
<reference evidence="2" key="1">
    <citation type="journal article" date="2017" name="Gigascience">
        <title>The genome draft of coconut (Cocos nucifera).</title>
        <authorList>
            <person name="Xiao Y."/>
            <person name="Xu P."/>
            <person name="Fan H."/>
            <person name="Baudouin L."/>
            <person name="Xia W."/>
            <person name="Bocs S."/>
            <person name="Xu J."/>
            <person name="Li Q."/>
            <person name="Guo A."/>
            <person name="Zhou L."/>
            <person name="Li J."/>
            <person name="Wu Y."/>
            <person name="Ma Z."/>
            <person name="Armero A."/>
            <person name="Issali A.E."/>
            <person name="Liu N."/>
            <person name="Peng M."/>
            <person name="Yang Y."/>
        </authorList>
    </citation>
    <scope>NUCLEOTIDE SEQUENCE</scope>
    <source>
        <tissue evidence="2">Spear leaf of Hainan Tall coconut</tissue>
    </source>
</reference>
<comment type="caution">
    <text evidence="2">The sequence shown here is derived from an EMBL/GenBank/DDBJ whole genome shotgun (WGS) entry which is preliminary data.</text>
</comment>
<gene>
    <name evidence="2" type="ORF">COCNU_07G015610</name>
</gene>
<name>A0A8K0IGZ5_COCNU</name>
<evidence type="ECO:0000313" key="2">
    <source>
        <dbReference type="EMBL" id="KAG1355449.1"/>
    </source>
</evidence>
<organism evidence="2 3">
    <name type="scientific">Cocos nucifera</name>
    <name type="common">Coconut palm</name>
    <dbReference type="NCBI Taxonomy" id="13894"/>
    <lineage>
        <taxon>Eukaryota</taxon>
        <taxon>Viridiplantae</taxon>
        <taxon>Streptophyta</taxon>
        <taxon>Embryophyta</taxon>
        <taxon>Tracheophyta</taxon>
        <taxon>Spermatophyta</taxon>
        <taxon>Magnoliopsida</taxon>
        <taxon>Liliopsida</taxon>
        <taxon>Arecaceae</taxon>
        <taxon>Arecoideae</taxon>
        <taxon>Cocoseae</taxon>
        <taxon>Attaleinae</taxon>
        <taxon>Cocos</taxon>
    </lineage>
</organism>
<dbReference type="Proteomes" id="UP000797356">
    <property type="component" value="Chromosome 7"/>
</dbReference>
<evidence type="ECO:0000256" key="1">
    <source>
        <dbReference type="SAM" id="MobiDB-lite"/>
    </source>
</evidence>
<dbReference type="EMBL" id="CM017878">
    <property type="protein sequence ID" value="KAG1355449.1"/>
    <property type="molecule type" value="Genomic_DNA"/>
</dbReference>
<sequence>MAAVITITRKSSSLVSFDRVLILIPRTLMLRMGAESQMRQGQNCNIASKISTFDLKRSSVRIQPSLTIFSPSRGNAECNTASLVWFHRVKKHPYPETGKRCPFFEELHAVVFMNVQESIKFLRPNLEPPNQRRNRRGYVGMNFLKMMMRMTKDGDVRQLEKTRKRKTDRAQRRQRPMGRSGATISSNCDLLRDFLQQRQRMAGEDGTMG</sequence>
<reference evidence="2" key="2">
    <citation type="submission" date="2019-07" db="EMBL/GenBank/DDBJ databases">
        <authorList>
            <person name="Yang Y."/>
            <person name="Bocs S."/>
            <person name="Baudouin L."/>
        </authorList>
    </citation>
    <scope>NUCLEOTIDE SEQUENCE</scope>
    <source>
        <tissue evidence="2">Spear leaf of Hainan Tall coconut</tissue>
    </source>
</reference>
<feature type="compositionally biased region" description="Basic and acidic residues" evidence="1">
    <location>
        <begin position="152"/>
        <end position="161"/>
    </location>
</feature>
<protein>
    <submittedName>
        <fullName evidence="2">Uncharacterized protein</fullName>
    </submittedName>
</protein>
<evidence type="ECO:0000313" key="3">
    <source>
        <dbReference type="Proteomes" id="UP000797356"/>
    </source>
</evidence>
<accession>A0A8K0IGZ5</accession>
<feature type="region of interest" description="Disordered" evidence="1">
    <location>
        <begin position="152"/>
        <end position="184"/>
    </location>
</feature>
<keyword evidence="3" id="KW-1185">Reference proteome</keyword>